<dbReference type="AlphaFoldDB" id="Q5B2J0"/>
<protein>
    <submittedName>
        <fullName evidence="1">Uncharacterized protein</fullName>
    </submittedName>
</protein>
<dbReference type="InParanoid" id="Q5B2J0"/>
<name>Q5B2J0_EMENI</name>
<dbReference type="EMBL" id="BN001305">
    <property type="protein sequence ID" value="CBF81148.1"/>
    <property type="molecule type" value="Genomic_DNA"/>
</dbReference>
<dbReference type="HOGENOM" id="CLU_1111385_0_0_1"/>
<accession>C8VFB8</accession>
<evidence type="ECO:0000313" key="1">
    <source>
        <dbReference type="EMBL" id="CBF81148.1"/>
    </source>
</evidence>
<reference evidence="2" key="2">
    <citation type="journal article" date="2009" name="Fungal Genet. Biol.">
        <title>The 2008 update of the Aspergillus nidulans genome annotation: a community effort.</title>
        <authorList>
            <person name="Wortman J.R."/>
            <person name="Gilsenan J.M."/>
            <person name="Joardar V."/>
            <person name="Deegan J."/>
            <person name="Clutterbuck J."/>
            <person name="Andersen M.R."/>
            <person name="Archer D."/>
            <person name="Bencina M."/>
            <person name="Braus G."/>
            <person name="Coutinho P."/>
            <person name="von Dohren H."/>
            <person name="Doonan J."/>
            <person name="Driessen A.J."/>
            <person name="Durek P."/>
            <person name="Espeso E."/>
            <person name="Fekete E."/>
            <person name="Flipphi M."/>
            <person name="Estrada C.G."/>
            <person name="Geysens S."/>
            <person name="Goldman G."/>
            <person name="de Groot P.W."/>
            <person name="Hansen K."/>
            <person name="Harris S.D."/>
            <person name="Heinekamp T."/>
            <person name="Helmstaedt K."/>
            <person name="Henrissat B."/>
            <person name="Hofmann G."/>
            <person name="Homan T."/>
            <person name="Horio T."/>
            <person name="Horiuchi H."/>
            <person name="James S."/>
            <person name="Jones M."/>
            <person name="Karaffa L."/>
            <person name="Karanyi Z."/>
            <person name="Kato M."/>
            <person name="Keller N."/>
            <person name="Kelly D.E."/>
            <person name="Kiel J.A."/>
            <person name="Kim J.M."/>
            <person name="van der Klei I.J."/>
            <person name="Klis F.M."/>
            <person name="Kovalchuk A."/>
            <person name="Krasevec N."/>
            <person name="Kubicek C.P."/>
            <person name="Liu B."/>
            <person name="Maccabe A."/>
            <person name="Meyer V."/>
            <person name="Mirabito P."/>
            <person name="Miskei M."/>
            <person name="Mos M."/>
            <person name="Mullins J."/>
            <person name="Nelson D.R."/>
            <person name="Nielsen J."/>
            <person name="Oakley B.R."/>
            <person name="Osmani S.A."/>
            <person name="Pakula T."/>
            <person name="Paszewski A."/>
            <person name="Paulsen I."/>
            <person name="Pilsyk S."/>
            <person name="Pocsi I."/>
            <person name="Punt P.J."/>
            <person name="Ram A.F."/>
            <person name="Ren Q."/>
            <person name="Robellet X."/>
            <person name="Robson G."/>
            <person name="Seiboth B."/>
            <person name="van Solingen P."/>
            <person name="Specht T."/>
            <person name="Sun J."/>
            <person name="Taheri-Talesh N."/>
            <person name="Takeshita N."/>
            <person name="Ussery D."/>
            <person name="vanKuyk P.A."/>
            <person name="Visser H."/>
            <person name="van de Vondervoort P.J."/>
            <person name="de Vries R.P."/>
            <person name="Walton J."/>
            <person name="Xiang X."/>
            <person name="Xiong Y."/>
            <person name="Zeng A.P."/>
            <person name="Brandt B.W."/>
            <person name="Cornell M.J."/>
            <person name="van den Hondel C.A."/>
            <person name="Visser J."/>
            <person name="Oliver S.G."/>
            <person name="Turner G."/>
        </authorList>
    </citation>
    <scope>GENOME REANNOTATION</scope>
    <source>
        <strain evidence="2">FGSC A4 / ATCC 38163 / CBS 112.46 / NRRL 194 / M139</strain>
    </source>
</reference>
<accession>Q5B2J0</accession>
<dbReference type="eggNOG" id="ENOG502RSHG">
    <property type="taxonomic scope" value="Eukaryota"/>
</dbReference>
<dbReference type="KEGG" id="ani:ANIA_05240"/>
<dbReference type="Proteomes" id="UP000000560">
    <property type="component" value="Chromosome V"/>
</dbReference>
<organism evidence="1 2">
    <name type="scientific">Emericella nidulans (strain FGSC A4 / ATCC 38163 / CBS 112.46 / NRRL 194 / M139)</name>
    <name type="common">Aspergillus nidulans</name>
    <dbReference type="NCBI Taxonomy" id="227321"/>
    <lineage>
        <taxon>Eukaryota</taxon>
        <taxon>Fungi</taxon>
        <taxon>Dikarya</taxon>
        <taxon>Ascomycota</taxon>
        <taxon>Pezizomycotina</taxon>
        <taxon>Eurotiomycetes</taxon>
        <taxon>Eurotiomycetidae</taxon>
        <taxon>Eurotiales</taxon>
        <taxon>Aspergillaceae</taxon>
        <taxon>Aspergillus</taxon>
        <taxon>Aspergillus subgen. Nidulantes</taxon>
    </lineage>
</organism>
<dbReference type="InterPro" id="IPR022190">
    <property type="entry name" value="DUF3716"/>
</dbReference>
<dbReference type="Pfam" id="PF12511">
    <property type="entry name" value="DUF3716"/>
    <property type="match status" value="1"/>
</dbReference>
<dbReference type="OrthoDB" id="4500275at2759"/>
<proteinExistence type="predicted"/>
<dbReference type="RefSeq" id="XP_662844.1">
    <property type="nucleotide sequence ID" value="XM_657752.1"/>
</dbReference>
<sequence>MAYETSVPYSLSLKASADHLFAPYEYTATSVACILYEADKDSLQAPRTPNRAPSFPANRPLSREECLSLFAFINRRAGRAPTAVLPLGGQELSGYIHTDIQRRVLALPGREVKFIRGRINWHQLWQHRPSYINAMLIQSRGTRLTQPCKGCRSVQGRPVFPECRHVPGAFDGCCANCKWRDHGYRCSVRDEHWQWMLGGGLGLPQGASNQLVINLDPVEGEAENPIYLDFPEGDEDNPIVFKGYGLVYLT</sequence>
<dbReference type="VEuPathDB" id="FungiDB:AN5240"/>
<dbReference type="STRING" id="227321.Q5B2J0"/>
<evidence type="ECO:0000313" key="2">
    <source>
        <dbReference type="Proteomes" id="UP000000560"/>
    </source>
</evidence>
<keyword evidence="2" id="KW-1185">Reference proteome</keyword>
<gene>
    <name evidence="1" type="ORF">ANIA_05240</name>
</gene>
<reference evidence="2" key="1">
    <citation type="journal article" date="2005" name="Nature">
        <title>Sequencing of Aspergillus nidulans and comparative analysis with A. fumigatus and A. oryzae.</title>
        <authorList>
            <person name="Galagan J.E."/>
            <person name="Calvo S.E."/>
            <person name="Cuomo C."/>
            <person name="Ma L.J."/>
            <person name="Wortman J.R."/>
            <person name="Batzoglou S."/>
            <person name="Lee S.I."/>
            <person name="Basturkmen M."/>
            <person name="Spevak C.C."/>
            <person name="Clutterbuck J."/>
            <person name="Kapitonov V."/>
            <person name="Jurka J."/>
            <person name="Scazzocchio C."/>
            <person name="Farman M."/>
            <person name="Butler J."/>
            <person name="Purcell S."/>
            <person name="Harris S."/>
            <person name="Braus G.H."/>
            <person name="Draht O."/>
            <person name="Busch S."/>
            <person name="D'Enfert C."/>
            <person name="Bouchier C."/>
            <person name="Goldman G.H."/>
            <person name="Bell-Pedersen D."/>
            <person name="Griffiths-Jones S."/>
            <person name="Doonan J.H."/>
            <person name="Yu J."/>
            <person name="Vienken K."/>
            <person name="Pain A."/>
            <person name="Freitag M."/>
            <person name="Selker E.U."/>
            <person name="Archer D.B."/>
            <person name="Penalva M.A."/>
            <person name="Oakley B.R."/>
            <person name="Momany M."/>
            <person name="Tanaka T."/>
            <person name="Kumagai T."/>
            <person name="Asai K."/>
            <person name="Machida M."/>
            <person name="Nierman W.C."/>
            <person name="Denning D.W."/>
            <person name="Caddick M."/>
            <person name="Hynes M."/>
            <person name="Paoletti M."/>
            <person name="Fischer R."/>
            <person name="Miller B."/>
            <person name="Dyer P."/>
            <person name="Sachs M.S."/>
            <person name="Osmani S.A."/>
            <person name="Birren B.W."/>
        </authorList>
    </citation>
    <scope>NUCLEOTIDE SEQUENCE [LARGE SCALE GENOMIC DNA]</scope>
    <source>
        <strain evidence="2">FGSC A4 / ATCC 38163 / CBS 112.46 / NRRL 194 / M139</strain>
    </source>
</reference>
<dbReference type="GeneID" id="2871531"/>